<feature type="transmembrane region" description="Helical" evidence="7">
    <location>
        <begin position="62"/>
        <end position="85"/>
    </location>
</feature>
<dbReference type="InterPro" id="IPR037294">
    <property type="entry name" value="ABC_BtuC-like"/>
</dbReference>
<reference evidence="8" key="1">
    <citation type="submission" date="2022-03" db="EMBL/GenBank/DDBJ databases">
        <title>Draft Genome Sequence of Firmicute Strain S0AB, a Heterotrophic Iron/Sulfur-Oxidizing Extreme Acidophile.</title>
        <authorList>
            <person name="Vergara E."/>
            <person name="Pakostova E."/>
            <person name="Johnson D.B."/>
            <person name="Holmes D.S."/>
        </authorList>
    </citation>
    <scope>NUCLEOTIDE SEQUENCE</scope>
    <source>
        <strain evidence="8">S0AB</strain>
    </source>
</reference>
<keyword evidence="9" id="KW-1185">Reference proteome</keyword>
<dbReference type="Proteomes" id="UP001139263">
    <property type="component" value="Unassembled WGS sequence"/>
</dbReference>
<evidence type="ECO:0000256" key="6">
    <source>
        <dbReference type="RuleBase" id="RU003943"/>
    </source>
</evidence>
<keyword evidence="4 7" id="KW-1133">Transmembrane helix</keyword>
<protein>
    <submittedName>
        <fullName evidence="8">High-affinity zinc uptake system membrane protein ZnuB</fullName>
    </submittedName>
</protein>
<dbReference type="Gene3D" id="1.10.3470.10">
    <property type="entry name" value="ABC transporter involved in vitamin B12 uptake, BtuC"/>
    <property type="match status" value="1"/>
</dbReference>
<feature type="transmembrane region" description="Helical" evidence="7">
    <location>
        <begin position="97"/>
        <end position="116"/>
    </location>
</feature>
<dbReference type="InterPro" id="IPR001626">
    <property type="entry name" value="ABC_TroCD"/>
</dbReference>
<dbReference type="AlphaFoldDB" id="A0A9X1VA46"/>
<evidence type="ECO:0000256" key="5">
    <source>
        <dbReference type="ARBA" id="ARBA00023136"/>
    </source>
</evidence>
<keyword evidence="5 7" id="KW-0472">Membrane</keyword>
<evidence type="ECO:0000313" key="9">
    <source>
        <dbReference type="Proteomes" id="UP001139263"/>
    </source>
</evidence>
<dbReference type="PANTHER" id="PTHR30477:SF0">
    <property type="entry name" value="METAL TRANSPORT SYSTEM MEMBRANE PROTEIN TM_0125-RELATED"/>
    <property type="match status" value="1"/>
</dbReference>
<feature type="transmembrane region" description="Helical" evidence="7">
    <location>
        <begin position="226"/>
        <end position="249"/>
    </location>
</feature>
<dbReference type="GO" id="GO:0055085">
    <property type="term" value="P:transmembrane transport"/>
    <property type="evidence" value="ECO:0007669"/>
    <property type="project" value="InterPro"/>
</dbReference>
<evidence type="ECO:0000256" key="2">
    <source>
        <dbReference type="ARBA" id="ARBA00008034"/>
    </source>
</evidence>
<dbReference type="EMBL" id="JALBUF010000007">
    <property type="protein sequence ID" value="MCI0183917.1"/>
    <property type="molecule type" value="Genomic_DNA"/>
</dbReference>
<keyword evidence="6" id="KW-0813">Transport</keyword>
<evidence type="ECO:0000256" key="7">
    <source>
        <dbReference type="SAM" id="Phobius"/>
    </source>
</evidence>
<proteinExistence type="inferred from homology"/>
<dbReference type="SUPFAM" id="SSF81345">
    <property type="entry name" value="ABC transporter involved in vitamin B12 uptake, BtuC"/>
    <property type="match status" value="1"/>
</dbReference>
<gene>
    <name evidence="8" type="primary">znuB_2</name>
    <name evidence="8" type="ORF">MM817_02209</name>
</gene>
<comment type="caution">
    <text evidence="8">The sequence shown here is derived from an EMBL/GenBank/DDBJ whole genome shotgun (WGS) entry which is preliminary data.</text>
</comment>
<organism evidence="8 9">
    <name type="scientific">Sulfoacidibacillus ferrooxidans</name>
    <dbReference type="NCBI Taxonomy" id="2005001"/>
    <lineage>
        <taxon>Bacteria</taxon>
        <taxon>Bacillati</taxon>
        <taxon>Bacillota</taxon>
        <taxon>Bacilli</taxon>
        <taxon>Bacillales</taxon>
        <taxon>Alicyclobacillaceae</taxon>
        <taxon>Sulfoacidibacillus</taxon>
    </lineage>
</organism>
<evidence type="ECO:0000313" key="8">
    <source>
        <dbReference type="EMBL" id="MCI0183917.1"/>
    </source>
</evidence>
<dbReference type="Pfam" id="PF00950">
    <property type="entry name" value="ABC-3"/>
    <property type="match status" value="1"/>
</dbReference>
<dbReference type="PANTHER" id="PTHR30477">
    <property type="entry name" value="ABC-TRANSPORTER METAL-BINDING PROTEIN"/>
    <property type="match status" value="1"/>
</dbReference>
<feature type="transmembrane region" description="Helical" evidence="7">
    <location>
        <begin position="261"/>
        <end position="281"/>
    </location>
</feature>
<sequence length="297" mass="31567">MRTLLNVIFAPGFFQSSEVFNALVLGTVVAVISGVVGVFAVIRGQSFAGHALADFGATGASGAFLIGVNALWGFLSVGILGGAGMDLLGKRPRERDVATGIILSFMLGIGALFLYFTTTEKNISGAPITILFGSIFLVDARMIPIIVILGIITLLVVLFLYRPLILSSIHPDLARSRGVNVRLLSMLFMSALAMTVEQSAIVIGALLSTALLIGPAATAIRLTSSISHAIVLSVFIGLTVTWGGILLAYDSYYFPPVGRGWPVSFFVASLILVFYMLAQLYTAKNIRKKDMIAKESS</sequence>
<comment type="similarity">
    <text evidence="2 6">Belongs to the ABC-3 integral membrane protein family.</text>
</comment>
<keyword evidence="3 6" id="KW-0812">Transmembrane</keyword>
<feature type="transmembrane region" description="Helical" evidence="7">
    <location>
        <begin position="186"/>
        <end position="214"/>
    </location>
</feature>
<feature type="transmembrane region" description="Helical" evidence="7">
    <location>
        <begin position="145"/>
        <end position="166"/>
    </location>
</feature>
<comment type="subcellular location">
    <subcellularLocation>
        <location evidence="6">Cell membrane</location>
        <topology evidence="6">Multi-pass membrane protein</topology>
    </subcellularLocation>
    <subcellularLocation>
        <location evidence="1">Membrane</location>
        <topology evidence="1">Multi-pass membrane protein</topology>
    </subcellularLocation>
</comment>
<name>A0A9X1VA46_9BACL</name>
<evidence type="ECO:0000256" key="3">
    <source>
        <dbReference type="ARBA" id="ARBA00022692"/>
    </source>
</evidence>
<accession>A0A9X1VA46</accession>
<evidence type="ECO:0000256" key="1">
    <source>
        <dbReference type="ARBA" id="ARBA00004141"/>
    </source>
</evidence>
<evidence type="ECO:0000256" key="4">
    <source>
        <dbReference type="ARBA" id="ARBA00022989"/>
    </source>
</evidence>
<dbReference type="GO" id="GO:0043190">
    <property type="term" value="C:ATP-binding cassette (ABC) transporter complex"/>
    <property type="evidence" value="ECO:0007669"/>
    <property type="project" value="InterPro"/>
</dbReference>
<feature type="transmembrane region" description="Helical" evidence="7">
    <location>
        <begin position="20"/>
        <end position="42"/>
    </location>
</feature>
<dbReference type="RefSeq" id="WP_241714879.1">
    <property type="nucleotide sequence ID" value="NZ_JALBUF010000007.1"/>
</dbReference>